<dbReference type="SFLD" id="SFLDS00029">
    <property type="entry name" value="Radical_SAM"/>
    <property type="match status" value="1"/>
</dbReference>
<keyword evidence="3" id="KW-0479">Metal-binding</keyword>
<dbReference type="Gene3D" id="3.80.30.20">
    <property type="entry name" value="tm_1862 like domain"/>
    <property type="match status" value="1"/>
</dbReference>
<dbReference type="PROSITE" id="PS51918">
    <property type="entry name" value="RADICAL_SAM"/>
    <property type="match status" value="1"/>
</dbReference>
<dbReference type="PROSITE" id="PS51332">
    <property type="entry name" value="B12_BINDING"/>
    <property type="match status" value="1"/>
</dbReference>
<dbReference type="SUPFAM" id="SSF102114">
    <property type="entry name" value="Radical SAM enzymes"/>
    <property type="match status" value="1"/>
</dbReference>
<protein>
    <submittedName>
        <fullName evidence="9">Radical SAM superfamily enzyme YgiQ (UPF0313 family)</fullName>
    </submittedName>
</protein>
<organism evidence="9 10">
    <name type="scientific">Hathewaya limosa</name>
    <name type="common">Clostridium limosum</name>
    <dbReference type="NCBI Taxonomy" id="1536"/>
    <lineage>
        <taxon>Bacteria</taxon>
        <taxon>Bacillati</taxon>
        <taxon>Bacillota</taxon>
        <taxon>Clostridia</taxon>
        <taxon>Eubacteriales</taxon>
        <taxon>Clostridiaceae</taxon>
        <taxon>Hathewaya</taxon>
    </lineage>
</organism>
<dbReference type="InterPro" id="IPR036724">
    <property type="entry name" value="Cobalamin-bd_sf"/>
</dbReference>
<dbReference type="Pfam" id="PF02310">
    <property type="entry name" value="B12-binding"/>
    <property type="match status" value="1"/>
</dbReference>
<dbReference type="InterPro" id="IPR058240">
    <property type="entry name" value="rSAM_sf"/>
</dbReference>
<comment type="cofactor">
    <cofactor evidence="1">
        <name>[4Fe-4S] cluster</name>
        <dbReference type="ChEBI" id="CHEBI:49883"/>
    </cofactor>
</comment>
<evidence type="ECO:0000313" key="9">
    <source>
        <dbReference type="EMBL" id="MDQ0479166.1"/>
    </source>
</evidence>
<dbReference type="Proteomes" id="UP001224418">
    <property type="component" value="Unassembled WGS sequence"/>
</dbReference>
<evidence type="ECO:0000256" key="5">
    <source>
        <dbReference type="ARBA" id="ARBA00023014"/>
    </source>
</evidence>
<evidence type="ECO:0000256" key="1">
    <source>
        <dbReference type="ARBA" id="ARBA00001966"/>
    </source>
</evidence>
<feature type="domain" description="B12-binding" evidence="7">
    <location>
        <begin position="1"/>
        <end position="133"/>
    </location>
</feature>
<dbReference type="RefSeq" id="WP_307355274.1">
    <property type="nucleotide sequence ID" value="NZ_BAAACJ010000012.1"/>
</dbReference>
<dbReference type="InterPro" id="IPR034466">
    <property type="entry name" value="Methyltransferase_Class_B"/>
</dbReference>
<dbReference type="PANTHER" id="PTHR43409:SF16">
    <property type="entry name" value="SLR0320 PROTEIN"/>
    <property type="match status" value="1"/>
</dbReference>
<evidence type="ECO:0000259" key="8">
    <source>
        <dbReference type="PROSITE" id="PS51918"/>
    </source>
</evidence>
<feature type="coiled-coil region" evidence="6">
    <location>
        <begin position="493"/>
        <end position="520"/>
    </location>
</feature>
<gene>
    <name evidence="9" type="ORF">QOZ93_000906</name>
</gene>
<dbReference type="InterPro" id="IPR051198">
    <property type="entry name" value="BchE-like"/>
</dbReference>
<dbReference type="InterPro" id="IPR006638">
    <property type="entry name" value="Elp3/MiaA/NifB-like_rSAM"/>
</dbReference>
<reference evidence="9 10" key="1">
    <citation type="submission" date="2023-07" db="EMBL/GenBank/DDBJ databases">
        <title>Genomic Encyclopedia of Type Strains, Phase IV (KMG-IV): sequencing the most valuable type-strain genomes for metagenomic binning, comparative biology and taxonomic classification.</title>
        <authorList>
            <person name="Goeker M."/>
        </authorList>
    </citation>
    <scope>NUCLEOTIDE SEQUENCE [LARGE SCALE GENOMIC DNA]</scope>
    <source>
        <strain evidence="9 10">DSM 1400</strain>
    </source>
</reference>
<evidence type="ECO:0000313" key="10">
    <source>
        <dbReference type="Proteomes" id="UP001224418"/>
    </source>
</evidence>
<dbReference type="Pfam" id="PF04055">
    <property type="entry name" value="Radical_SAM"/>
    <property type="match status" value="1"/>
</dbReference>
<dbReference type="SFLD" id="SFLDG01082">
    <property type="entry name" value="B12-binding_domain_containing"/>
    <property type="match status" value="1"/>
</dbReference>
<sequence length="556" mass="66410">MKVLLVALNSQYVHTNLAVRYLKAYTEDLPYECKISEYTINHRIEQILEGIMVEKPEVICFSTYIWNINMVKDLTILIKKINPKIEILYGGPEVSFDSKEFLEKSKGDYIIRGEGEETFREFIKYKLGKVSSLEIIKGLCFKEKNGIHINEKRENMDMNKIVFPYKEDEDLENKIVYYEASRGCPFRCKYCLSSTDRNLRFLDVERVKRELQYFIDKNVKLVKFVDRTFNASHKFAMEIWAYLIENANSDTAFHFEISADILRDEQFQLLKKAREGLFQFEVGVQSTNVDTLKHINRMVDFHFIEKKVAKVKELKNIKQHLDLIAGLPNENFNSFKKSFNDVYALQPEEVQLGFLKLLKGAPMREEAEKWGMVYSHIPPYEILKTNSISYEELLILKKVEAMVDKYYNTGKFKNIINYFMKKFQNPFEFYYNLSMFFEKKGYFDKNISSTEYYNVFLDFNKELEKSNEELKEIIKYDYLCFNKKKWIPPFLKREINKKEIEKIKENLKEINENINFSKIHIEKFFIDIQKYLTYNIIESKESYIMFNEVENCIKFI</sequence>
<dbReference type="PANTHER" id="PTHR43409">
    <property type="entry name" value="ANAEROBIC MAGNESIUM-PROTOPORPHYRIN IX MONOMETHYL ESTER CYCLASE-RELATED"/>
    <property type="match status" value="1"/>
</dbReference>
<keyword evidence="6" id="KW-0175">Coiled coil</keyword>
<accession>A0ABU0JQ01</accession>
<keyword evidence="5" id="KW-0411">Iron-sulfur</keyword>
<dbReference type="InterPro" id="IPR006158">
    <property type="entry name" value="Cobalamin-bd"/>
</dbReference>
<evidence type="ECO:0000256" key="6">
    <source>
        <dbReference type="SAM" id="Coils"/>
    </source>
</evidence>
<dbReference type="Gene3D" id="3.40.50.280">
    <property type="entry name" value="Cobalamin-binding domain"/>
    <property type="match status" value="1"/>
</dbReference>
<keyword evidence="4" id="KW-0408">Iron</keyword>
<proteinExistence type="predicted"/>
<dbReference type="CDD" id="cd01335">
    <property type="entry name" value="Radical_SAM"/>
    <property type="match status" value="1"/>
</dbReference>
<feature type="domain" description="Radical SAM core" evidence="8">
    <location>
        <begin position="170"/>
        <end position="404"/>
    </location>
</feature>
<name>A0ABU0JQ01_HATLI</name>
<dbReference type="InterPro" id="IPR023404">
    <property type="entry name" value="rSAM_horseshoe"/>
</dbReference>
<dbReference type="SMART" id="SM00729">
    <property type="entry name" value="Elp3"/>
    <property type="match status" value="1"/>
</dbReference>
<dbReference type="InterPro" id="IPR007197">
    <property type="entry name" value="rSAM"/>
</dbReference>
<dbReference type="InterPro" id="IPR025288">
    <property type="entry name" value="DUF4080"/>
</dbReference>
<comment type="caution">
    <text evidence="9">The sequence shown here is derived from an EMBL/GenBank/DDBJ whole genome shotgun (WGS) entry which is preliminary data.</text>
</comment>
<dbReference type="CDD" id="cd02068">
    <property type="entry name" value="radical_SAM_B12_BD"/>
    <property type="match status" value="1"/>
</dbReference>
<dbReference type="EMBL" id="JAUSWN010000006">
    <property type="protein sequence ID" value="MDQ0479166.1"/>
    <property type="molecule type" value="Genomic_DNA"/>
</dbReference>
<evidence type="ECO:0000259" key="7">
    <source>
        <dbReference type="PROSITE" id="PS51332"/>
    </source>
</evidence>
<evidence type="ECO:0000256" key="4">
    <source>
        <dbReference type="ARBA" id="ARBA00023004"/>
    </source>
</evidence>
<dbReference type="SFLD" id="SFLDG01123">
    <property type="entry name" value="methyltransferase_(Class_B)"/>
    <property type="match status" value="1"/>
</dbReference>
<evidence type="ECO:0000256" key="3">
    <source>
        <dbReference type="ARBA" id="ARBA00022723"/>
    </source>
</evidence>
<dbReference type="SUPFAM" id="SSF52242">
    <property type="entry name" value="Cobalamin (vitamin B12)-binding domain"/>
    <property type="match status" value="1"/>
</dbReference>
<keyword evidence="2" id="KW-0949">S-adenosyl-L-methionine</keyword>
<dbReference type="Pfam" id="PF13311">
    <property type="entry name" value="DUF4080"/>
    <property type="match status" value="1"/>
</dbReference>
<evidence type="ECO:0000256" key="2">
    <source>
        <dbReference type="ARBA" id="ARBA00022691"/>
    </source>
</evidence>
<keyword evidence="10" id="KW-1185">Reference proteome</keyword>